<keyword evidence="2" id="KW-0472">Membrane</keyword>
<protein>
    <recommendedName>
        <fullName evidence="3">DUF4220 domain-containing protein</fullName>
    </recommendedName>
</protein>
<dbReference type="OrthoDB" id="587263at2759"/>
<feature type="transmembrane region" description="Helical" evidence="2">
    <location>
        <begin position="18"/>
        <end position="36"/>
    </location>
</feature>
<evidence type="ECO:0000256" key="1">
    <source>
        <dbReference type="SAM" id="MobiDB-lite"/>
    </source>
</evidence>
<comment type="caution">
    <text evidence="4">The sequence shown here is derived from an EMBL/GenBank/DDBJ whole genome shotgun (WGS) entry which is preliminary data.</text>
</comment>
<evidence type="ECO:0000313" key="5">
    <source>
        <dbReference type="Proteomes" id="UP000823388"/>
    </source>
</evidence>
<keyword evidence="2" id="KW-1133">Transmembrane helix</keyword>
<keyword evidence="2" id="KW-0812">Transmembrane</keyword>
<feature type="region of interest" description="Disordered" evidence="1">
    <location>
        <begin position="919"/>
        <end position="964"/>
    </location>
</feature>
<feature type="compositionally biased region" description="Basic and acidic residues" evidence="1">
    <location>
        <begin position="813"/>
        <end position="832"/>
    </location>
</feature>
<proteinExistence type="predicted"/>
<feature type="compositionally biased region" description="Basic and acidic residues" evidence="1">
    <location>
        <begin position="204"/>
        <end position="225"/>
    </location>
</feature>
<sequence length="964" mass="110606">MGSVTAAVHWWEESQMRVLVLGSLLVQFLLLIFSFLRRMAIPRWIRFIMWLAYLASDAVAIYALATLFNRHKNQDPGGSRMLEVVWAPVLLIHLGGHDGITAYNIEDNELWSRHLLTAVSQVTVAIYVFCKSWRGGDKRLLQAAIVLFVPGVLKCFAKPWALKRASINSLVSLAAAERTAKRDEGQMDPLEEYVKQAKAFVREQKEDEGQMQQEARKASVQEGDHSPSQGSWITNLTRHLTRCLHRIRQKIREQREYEGRMQQEARVFVQEGDHSPSQGSWITNLTRHLQTIRQRIRERQRRRDALHAMQTECDVDLLEEYVKEARAPVEDGDHPPYQQQGADITFFQVRRNIMAREMILHGEAYKLFVDLSSPYPRRLSILKYFWVLSQERAEQAHRSLRKGIASAFLLLYTKLKTAGIPTGGEIENEMGKGSDQVKFLCRQLISLSRLFLPWAAIGLFHNSHREAYNDIDVKITYAIFCCTALLENYSMLPIAWVFQYTKSPMSIATLPARKFCSSWVFQLLENYSVAGLFDSGQWPDMVTQYSLVGYFARNREHSWMMRIVSLFGCKDFLDQCWCIRPCFSSRRITELVLQYLKDGWNQKIQDAASYHSFNCNRGHWALERNQDLDWSIKGPFDESVLIWHIATDFCFFLSPFSDHRCSFAKIPSISSNSKSKGDTPPAEEARSKCGELTACKAVLCRQISNYMMYLLFVNPEMLLPGTRRNLFTTAYKELKDILDDDKPSLFATAYKELKDILKDNNQNMHRRVTTAIKELNDILRDSKRNPLSWSQWKPASVKQEVLMQRVINTMLDNSEKASEEESKRSSEEKPEGGSKGSFIDDAWALAQGLLALGDDDKMWEVIQGVWLEMLCFSASRCRGYLHAKALGSGGEFLTYVWLLMSYMGMETFTERLQREELPPASDARHGMPSPTSEIHTRARAAPSTSQVHHTSASPSTDEICIDMS</sequence>
<feature type="domain" description="DUF4220" evidence="3">
    <location>
        <begin position="50"/>
        <end position="549"/>
    </location>
</feature>
<dbReference type="InterPro" id="IPR025315">
    <property type="entry name" value="DUF4220"/>
</dbReference>
<keyword evidence="5" id="KW-1185">Reference proteome</keyword>
<dbReference type="Proteomes" id="UP000823388">
    <property type="component" value="Chromosome 3N"/>
</dbReference>
<reference evidence="4" key="1">
    <citation type="submission" date="2020-05" db="EMBL/GenBank/DDBJ databases">
        <title>WGS assembly of Panicum virgatum.</title>
        <authorList>
            <person name="Lovell J.T."/>
            <person name="Jenkins J."/>
            <person name="Shu S."/>
            <person name="Juenger T.E."/>
            <person name="Schmutz J."/>
        </authorList>
    </citation>
    <scope>NUCLEOTIDE SEQUENCE</scope>
    <source>
        <strain evidence="4">AP13</strain>
    </source>
</reference>
<organism evidence="4 5">
    <name type="scientific">Panicum virgatum</name>
    <name type="common">Blackwell switchgrass</name>
    <dbReference type="NCBI Taxonomy" id="38727"/>
    <lineage>
        <taxon>Eukaryota</taxon>
        <taxon>Viridiplantae</taxon>
        <taxon>Streptophyta</taxon>
        <taxon>Embryophyta</taxon>
        <taxon>Tracheophyta</taxon>
        <taxon>Spermatophyta</taxon>
        <taxon>Magnoliopsida</taxon>
        <taxon>Liliopsida</taxon>
        <taxon>Poales</taxon>
        <taxon>Poaceae</taxon>
        <taxon>PACMAD clade</taxon>
        <taxon>Panicoideae</taxon>
        <taxon>Panicodae</taxon>
        <taxon>Paniceae</taxon>
        <taxon>Panicinae</taxon>
        <taxon>Panicum</taxon>
        <taxon>Panicum sect. Hiantes</taxon>
    </lineage>
</organism>
<evidence type="ECO:0000256" key="2">
    <source>
        <dbReference type="SAM" id="Phobius"/>
    </source>
</evidence>
<dbReference type="EMBL" id="CM029042">
    <property type="protein sequence ID" value="KAG2616529.1"/>
    <property type="molecule type" value="Genomic_DNA"/>
</dbReference>
<dbReference type="AlphaFoldDB" id="A0A8T0U872"/>
<dbReference type="Pfam" id="PF13968">
    <property type="entry name" value="DUF4220"/>
    <property type="match status" value="1"/>
</dbReference>
<feature type="compositionally biased region" description="Polar residues" evidence="1">
    <location>
        <begin position="942"/>
        <end position="956"/>
    </location>
</feature>
<dbReference type="PANTHER" id="PTHR31325">
    <property type="entry name" value="OS01G0798800 PROTEIN-RELATED"/>
    <property type="match status" value="1"/>
</dbReference>
<dbReference type="Pfam" id="PF04578">
    <property type="entry name" value="DUF594"/>
    <property type="match status" value="1"/>
</dbReference>
<evidence type="ECO:0000259" key="3">
    <source>
        <dbReference type="Pfam" id="PF13968"/>
    </source>
</evidence>
<dbReference type="InterPro" id="IPR007658">
    <property type="entry name" value="DUF594"/>
</dbReference>
<feature type="transmembrane region" description="Helical" evidence="2">
    <location>
        <begin position="48"/>
        <end position="65"/>
    </location>
</feature>
<name>A0A8T0U872_PANVG</name>
<gene>
    <name evidence="4" type="ORF">PVAP13_3NG220724</name>
</gene>
<feature type="region of interest" description="Disordered" evidence="1">
    <location>
        <begin position="813"/>
        <end position="836"/>
    </location>
</feature>
<evidence type="ECO:0000313" key="4">
    <source>
        <dbReference type="EMBL" id="KAG2616529.1"/>
    </source>
</evidence>
<accession>A0A8T0U872</accession>
<feature type="region of interest" description="Disordered" evidence="1">
    <location>
        <begin position="204"/>
        <end position="232"/>
    </location>
</feature>